<feature type="region of interest" description="Disordered" evidence="1">
    <location>
        <begin position="1"/>
        <end position="76"/>
    </location>
</feature>
<evidence type="ECO:0000313" key="2">
    <source>
        <dbReference type="EMBL" id="GEU64175.1"/>
    </source>
</evidence>
<dbReference type="AlphaFoldDB" id="A0A6L2LVJ4"/>
<reference evidence="2" key="1">
    <citation type="journal article" date="2019" name="Sci. Rep.">
        <title>Draft genome of Tanacetum cinerariifolium, the natural source of mosquito coil.</title>
        <authorList>
            <person name="Yamashiro T."/>
            <person name="Shiraishi A."/>
            <person name="Satake H."/>
            <person name="Nakayama K."/>
        </authorList>
    </citation>
    <scope>NUCLEOTIDE SEQUENCE</scope>
</reference>
<evidence type="ECO:0000256" key="1">
    <source>
        <dbReference type="SAM" id="MobiDB-lite"/>
    </source>
</evidence>
<organism evidence="2">
    <name type="scientific">Tanacetum cinerariifolium</name>
    <name type="common">Dalmatian daisy</name>
    <name type="synonym">Chrysanthemum cinerariifolium</name>
    <dbReference type="NCBI Taxonomy" id="118510"/>
    <lineage>
        <taxon>Eukaryota</taxon>
        <taxon>Viridiplantae</taxon>
        <taxon>Streptophyta</taxon>
        <taxon>Embryophyta</taxon>
        <taxon>Tracheophyta</taxon>
        <taxon>Spermatophyta</taxon>
        <taxon>Magnoliopsida</taxon>
        <taxon>eudicotyledons</taxon>
        <taxon>Gunneridae</taxon>
        <taxon>Pentapetalae</taxon>
        <taxon>asterids</taxon>
        <taxon>campanulids</taxon>
        <taxon>Asterales</taxon>
        <taxon>Asteraceae</taxon>
        <taxon>Asteroideae</taxon>
        <taxon>Anthemideae</taxon>
        <taxon>Anthemidinae</taxon>
        <taxon>Tanacetum</taxon>
    </lineage>
</organism>
<name>A0A6L2LVJ4_TANCI</name>
<feature type="compositionally biased region" description="Basic and acidic residues" evidence="1">
    <location>
        <begin position="14"/>
        <end position="29"/>
    </location>
</feature>
<gene>
    <name evidence="2" type="ORF">Tci_036153</name>
</gene>
<feature type="region of interest" description="Disordered" evidence="1">
    <location>
        <begin position="123"/>
        <end position="161"/>
    </location>
</feature>
<protein>
    <submittedName>
        <fullName evidence="2">Uncharacterized protein</fullName>
    </submittedName>
</protein>
<feature type="compositionally biased region" description="Low complexity" evidence="1">
    <location>
        <begin position="62"/>
        <end position="76"/>
    </location>
</feature>
<proteinExistence type="predicted"/>
<feature type="compositionally biased region" description="Polar residues" evidence="1">
    <location>
        <begin position="44"/>
        <end position="61"/>
    </location>
</feature>
<sequence length="264" mass="29823">MLFHYKAGLSQVEGRLEPEELKKEKEGLESKLTGLPEFADDTNTDYTRPSPSVESNPNDLQNSSSSASENGESIGSIVSKPEIKFVKPADSPTVVKTEKKETVRKPSIKYAELYRKTTKRFNGRTCSTNTHKSNSPRPAVHKTHRSQIRPIKPNMNDAQPKRTSFYKPAHSYAQRPFPRESAVRTQSRVLRVSTVCCCCSRQVNTARPKAVINKRNWVNDVKASACWVWKPVKPNSASIILKRYDYVDGRGRSRSVMAWVPKTV</sequence>
<dbReference type="EMBL" id="BKCJ010004976">
    <property type="protein sequence ID" value="GEU64175.1"/>
    <property type="molecule type" value="Genomic_DNA"/>
</dbReference>
<feature type="compositionally biased region" description="Polar residues" evidence="1">
    <location>
        <begin position="124"/>
        <end position="136"/>
    </location>
</feature>
<accession>A0A6L2LVJ4</accession>
<comment type="caution">
    <text evidence="2">The sequence shown here is derived from an EMBL/GenBank/DDBJ whole genome shotgun (WGS) entry which is preliminary data.</text>
</comment>